<evidence type="ECO:0000313" key="1">
    <source>
        <dbReference type="EMBL" id="SDM41220.1"/>
    </source>
</evidence>
<dbReference type="STRING" id="563176.SAMN04488090_3366"/>
<protein>
    <submittedName>
        <fullName evidence="1">Uncharacterized protein</fullName>
    </submittedName>
</protein>
<gene>
    <name evidence="1" type="ORF">SAMN04488090_3366</name>
</gene>
<name>A0A1G9T0Q0_9BACT</name>
<dbReference type="EMBL" id="FNGS01000006">
    <property type="protein sequence ID" value="SDM41220.1"/>
    <property type="molecule type" value="Genomic_DNA"/>
</dbReference>
<dbReference type="AlphaFoldDB" id="A0A1G9T0Q0"/>
<organism evidence="1 2">
    <name type="scientific">Siphonobacter aquaeclarae</name>
    <dbReference type="NCBI Taxonomy" id="563176"/>
    <lineage>
        <taxon>Bacteria</taxon>
        <taxon>Pseudomonadati</taxon>
        <taxon>Bacteroidota</taxon>
        <taxon>Cytophagia</taxon>
        <taxon>Cytophagales</taxon>
        <taxon>Cytophagaceae</taxon>
        <taxon>Siphonobacter</taxon>
    </lineage>
</organism>
<sequence>MIERLFSFLPAVAGFFKSNQNRFLGEILVAVLGTPAGWAINHFTSSTSLEACRHERE</sequence>
<dbReference type="Proteomes" id="UP000198901">
    <property type="component" value="Unassembled WGS sequence"/>
</dbReference>
<dbReference type="RefSeq" id="WP_176785584.1">
    <property type="nucleotide sequence ID" value="NZ_FNGS01000006.1"/>
</dbReference>
<evidence type="ECO:0000313" key="2">
    <source>
        <dbReference type="Proteomes" id="UP000198901"/>
    </source>
</evidence>
<proteinExistence type="predicted"/>
<accession>A0A1G9T0Q0</accession>
<keyword evidence="2" id="KW-1185">Reference proteome</keyword>
<reference evidence="1 2" key="1">
    <citation type="submission" date="2016-10" db="EMBL/GenBank/DDBJ databases">
        <authorList>
            <person name="de Groot N.N."/>
        </authorList>
    </citation>
    <scope>NUCLEOTIDE SEQUENCE [LARGE SCALE GENOMIC DNA]</scope>
    <source>
        <strain evidence="1 2">DSM 21668</strain>
    </source>
</reference>